<name>A0A3M7QC55_BRAPC</name>
<dbReference type="Proteomes" id="UP000276133">
    <property type="component" value="Unassembled WGS sequence"/>
</dbReference>
<evidence type="ECO:0000313" key="1">
    <source>
        <dbReference type="EMBL" id="RNA09047.1"/>
    </source>
</evidence>
<reference evidence="1 2" key="1">
    <citation type="journal article" date="2018" name="Sci. Rep.">
        <title>Genomic signatures of local adaptation to the degree of environmental predictability in rotifers.</title>
        <authorList>
            <person name="Franch-Gras L."/>
            <person name="Hahn C."/>
            <person name="Garcia-Roger E.M."/>
            <person name="Carmona M.J."/>
            <person name="Serra M."/>
            <person name="Gomez A."/>
        </authorList>
    </citation>
    <scope>NUCLEOTIDE SEQUENCE [LARGE SCALE GENOMIC DNA]</scope>
    <source>
        <strain evidence="1">HYR1</strain>
    </source>
</reference>
<keyword evidence="2" id="KW-1185">Reference proteome</keyword>
<protein>
    <submittedName>
        <fullName evidence="1">Uncharacterized protein</fullName>
    </submittedName>
</protein>
<evidence type="ECO:0000313" key="2">
    <source>
        <dbReference type="Proteomes" id="UP000276133"/>
    </source>
</evidence>
<sequence>MQLDLVPLVVVERPSLRSQIQIFDPGIDHNDWLAAHQLKIGNQRLIAYVEDNAVRLARPERQLNCFRANAGQWTVYFVHDPLAVVYAYDLAWQRRRDQDF</sequence>
<organism evidence="1 2">
    <name type="scientific">Brachionus plicatilis</name>
    <name type="common">Marine rotifer</name>
    <name type="synonym">Brachionus muelleri</name>
    <dbReference type="NCBI Taxonomy" id="10195"/>
    <lineage>
        <taxon>Eukaryota</taxon>
        <taxon>Metazoa</taxon>
        <taxon>Spiralia</taxon>
        <taxon>Gnathifera</taxon>
        <taxon>Rotifera</taxon>
        <taxon>Eurotatoria</taxon>
        <taxon>Monogononta</taxon>
        <taxon>Pseudotrocha</taxon>
        <taxon>Ploima</taxon>
        <taxon>Brachionidae</taxon>
        <taxon>Brachionus</taxon>
    </lineage>
</organism>
<accession>A0A3M7QC55</accession>
<gene>
    <name evidence="1" type="ORF">BpHYR1_039698</name>
</gene>
<comment type="caution">
    <text evidence="1">The sequence shown here is derived from an EMBL/GenBank/DDBJ whole genome shotgun (WGS) entry which is preliminary data.</text>
</comment>
<proteinExistence type="predicted"/>
<dbReference type="EMBL" id="REGN01006561">
    <property type="protein sequence ID" value="RNA09047.1"/>
    <property type="molecule type" value="Genomic_DNA"/>
</dbReference>
<dbReference type="AlphaFoldDB" id="A0A3M7QC55"/>